<feature type="region of interest" description="Disordered" evidence="1">
    <location>
        <begin position="17"/>
        <end position="41"/>
    </location>
</feature>
<proteinExistence type="predicted"/>
<dbReference type="PANTHER" id="PTHR43828">
    <property type="entry name" value="ASPARAGINASE"/>
    <property type="match status" value="1"/>
</dbReference>
<accession>A0A9P4MVD8</accession>
<dbReference type="Gene3D" id="3.10.260.10">
    <property type="entry name" value="Transcription regulator HTH, APSES-type DNA-binding domain"/>
    <property type="match status" value="1"/>
</dbReference>
<gene>
    <name evidence="2" type="ORF">GQ43DRAFT_468965</name>
</gene>
<dbReference type="EMBL" id="ML993873">
    <property type="protein sequence ID" value="KAF2204576.1"/>
    <property type="molecule type" value="Genomic_DNA"/>
</dbReference>
<dbReference type="SUPFAM" id="SSF54616">
    <property type="entry name" value="DNA-binding domain of Mlu1-box binding protein MBP1"/>
    <property type="match status" value="1"/>
</dbReference>
<evidence type="ECO:0000256" key="1">
    <source>
        <dbReference type="SAM" id="MobiDB-lite"/>
    </source>
</evidence>
<reference evidence="2" key="1">
    <citation type="journal article" date="2020" name="Stud. Mycol.">
        <title>101 Dothideomycetes genomes: a test case for predicting lifestyles and emergence of pathogens.</title>
        <authorList>
            <person name="Haridas S."/>
            <person name="Albert R."/>
            <person name="Binder M."/>
            <person name="Bloem J."/>
            <person name="Labutti K."/>
            <person name="Salamov A."/>
            <person name="Andreopoulos B."/>
            <person name="Baker S."/>
            <person name="Barry K."/>
            <person name="Bills G."/>
            <person name="Bluhm B."/>
            <person name="Cannon C."/>
            <person name="Castanera R."/>
            <person name="Culley D."/>
            <person name="Daum C."/>
            <person name="Ezra D."/>
            <person name="Gonzalez J."/>
            <person name="Henrissat B."/>
            <person name="Kuo A."/>
            <person name="Liang C."/>
            <person name="Lipzen A."/>
            <person name="Lutzoni F."/>
            <person name="Magnuson J."/>
            <person name="Mondo S."/>
            <person name="Nolan M."/>
            <person name="Ohm R."/>
            <person name="Pangilinan J."/>
            <person name="Park H.-J."/>
            <person name="Ramirez L."/>
            <person name="Alfaro M."/>
            <person name="Sun H."/>
            <person name="Tritt A."/>
            <person name="Yoshinaga Y."/>
            <person name="Zwiers L.-H."/>
            <person name="Turgeon B."/>
            <person name="Goodwin S."/>
            <person name="Spatafora J."/>
            <person name="Crous P."/>
            <person name="Grigoriev I."/>
        </authorList>
    </citation>
    <scope>NUCLEOTIDE SEQUENCE</scope>
    <source>
        <strain evidence="2">ATCC 74209</strain>
    </source>
</reference>
<comment type="caution">
    <text evidence="2">The sequence shown here is derived from an EMBL/GenBank/DDBJ whole genome shotgun (WGS) entry which is preliminary data.</text>
</comment>
<keyword evidence="3" id="KW-1185">Reference proteome</keyword>
<sequence length="408" mass="46343">MKIQNLLNPLCGDHYGYRSSESPTPATTPYRVATNTSTPKRQKIPKDAAIFTEGSKVVGQIKFPPYEAGDDEELAKQHRRFHIHPMGEIGKFVRHIPYNSEKKDFLAKTGREAFEVFQYTFKVPGDDREYAVLWDYNIGLVRITPFFKCCKYSKTTPAKVLNLNKGLRDISHRYWMPYDAAKAVAATFCYNIRWALTPVFGKGFLSMCTHPKDPLFAKFVIDPEIVKECTAESNRWRLENEGQTHVQKDESPLNSPKMRFTCSPWGGKGHKTRRPKPADIESGYGTDTDQSDKYLFSPQISPRSHTWTSINQPQSPTEPSTAPWMSALGSCYREDHVRTKRTLSKVAVDYEKHEVSPTVPSVVTEDPEPKLVDASRHTEKDLDAAEAILQLSVADATLHRTKRTRRGS</sequence>
<evidence type="ECO:0008006" key="4">
    <source>
        <dbReference type="Google" id="ProtNLM"/>
    </source>
</evidence>
<organism evidence="2 3">
    <name type="scientific">Delitschia confertaspora ATCC 74209</name>
    <dbReference type="NCBI Taxonomy" id="1513339"/>
    <lineage>
        <taxon>Eukaryota</taxon>
        <taxon>Fungi</taxon>
        <taxon>Dikarya</taxon>
        <taxon>Ascomycota</taxon>
        <taxon>Pezizomycotina</taxon>
        <taxon>Dothideomycetes</taxon>
        <taxon>Pleosporomycetidae</taxon>
        <taxon>Pleosporales</taxon>
        <taxon>Delitschiaceae</taxon>
        <taxon>Delitschia</taxon>
    </lineage>
</organism>
<dbReference type="InterPro" id="IPR036887">
    <property type="entry name" value="HTH_APSES_sf"/>
</dbReference>
<name>A0A9P4MVD8_9PLEO</name>
<feature type="region of interest" description="Disordered" evidence="1">
    <location>
        <begin position="264"/>
        <end position="290"/>
    </location>
</feature>
<feature type="compositionally biased region" description="Polar residues" evidence="1">
    <location>
        <begin position="302"/>
        <end position="320"/>
    </location>
</feature>
<protein>
    <recommendedName>
        <fullName evidence="4">HTH APSES-type domain-containing protein</fullName>
    </recommendedName>
</protein>
<dbReference type="GO" id="GO:0030907">
    <property type="term" value="C:MBF transcription complex"/>
    <property type="evidence" value="ECO:0007669"/>
    <property type="project" value="TreeGrafter"/>
</dbReference>
<dbReference type="AlphaFoldDB" id="A0A9P4MVD8"/>
<dbReference type="GO" id="GO:0033309">
    <property type="term" value="C:SBF transcription complex"/>
    <property type="evidence" value="ECO:0007669"/>
    <property type="project" value="TreeGrafter"/>
</dbReference>
<feature type="compositionally biased region" description="Polar residues" evidence="1">
    <location>
        <begin position="19"/>
        <end position="39"/>
    </location>
</feature>
<evidence type="ECO:0000313" key="3">
    <source>
        <dbReference type="Proteomes" id="UP000799536"/>
    </source>
</evidence>
<dbReference type="InterPro" id="IPR051642">
    <property type="entry name" value="SWI6-like"/>
</dbReference>
<feature type="region of interest" description="Disordered" evidence="1">
    <location>
        <begin position="302"/>
        <end position="321"/>
    </location>
</feature>
<dbReference type="GO" id="GO:0003677">
    <property type="term" value="F:DNA binding"/>
    <property type="evidence" value="ECO:0007669"/>
    <property type="project" value="InterPro"/>
</dbReference>
<dbReference type="GO" id="GO:0006357">
    <property type="term" value="P:regulation of transcription by RNA polymerase II"/>
    <property type="evidence" value="ECO:0007669"/>
    <property type="project" value="UniProtKB-ARBA"/>
</dbReference>
<evidence type="ECO:0000313" key="2">
    <source>
        <dbReference type="EMBL" id="KAF2204576.1"/>
    </source>
</evidence>
<dbReference type="PANTHER" id="PTHR43828:SF5">
    <property type="entry name" value="TRANSCRIPTIONAL REPRESSOR XBP1"/>
    <property type="match status" value="1"/>
</dbReference>
<dbReference type="Proteomes" id="UP000799536">
    <property type="component" value="Unassembled WGS sequence"/>
</dbReference>
<dbReference type="OrthoDB" id="5562739at2759"/>